<dbReference type="EMBL" id="GBRH01190613">
    <property type="protein sequence ID" value="JAE07283.1"/>
    <property type="molecule type" value="Transcribed_RNA"/>
</dbReference>
<reference evidence="1" key="1">
    <citation type="submission" date="2014-09" db="EMBL/GenBank/DDBJ databases">
        <authorList>
            <person name="Magalhaes I.L.F."/>
            <person name="Oliveira U."/>
            <person name="Santos F.R."/>
            <person name="Vidigal T.H.D.A."/>
            <person name="Brescovit A.D."/>
            <person name="Santos A.J."/>
        </authorList>
    </citation>
    <scope>NUCLEOTIDE SEQUENCE</scope>
    <source>
        <tissue evidence="1">Shoot tissue taken approximately 20 cm above the soil surface</tissue>
    </source>
</reference>
<organism evidence="1">
    <name type="scientific">Arundo donax</name>
    <name type="common">Giant reed</name>
    <name type="synonym">Donax arundinaceus</name>
    <dbReference type="NCBI Taxonomy" id="35708"/>
    <lineage>
        <taxon>Eukaryota</taxon>
        <taxon>Viridiplantae</taxon>
        <taxon>Streptophyta</taxon>
        <taxon>Embryophyta</taxon>
        <taxon>Tracheophyta</taxon>
        <taxon>Spermatophyta</taxon>
        <taxon>Magnoliopsida</taxon>
        <taxon>Liliopsida</taxon>
        <taxon>Poales</taxon>
        <taxon>Poaceae</taxon>
        <taxon>PACMAD clade</taxon>
        <taxon>Arundinoideae</taxon>
        <taxon>Arundineae</taxon>
        <taxon>Arundo</taxon>
    </lineage>
</organism>
<protein>
    <submittedName>
        <fullName evidence="1">Uncharacterized protein</fullName>
    </submittedName>
</protein>
<proteinExistence type="predicted"/>
<sequence length="14" mass="1522">MRGGNGFEVKGIKE</sequence>
<accession>A0A0A9FG85</accession>
<name>A0A0A9FG85_ARUDO</name>
<evidence type="ECO:0000313" key="1">
    <source>
        <dbReference type="EMBL" id="JAE07283.1"/>
    </source>
</evidence>
<reference evidence="1" key="2">
    <citation type="journal article" date="2015" name="Data Brief">
        <title>Shoot transcriptome of the giant reed, Arundo donax.</title>
        <authorList>
            <person name="Barrero R.A."/>
            <person name="Guerrero F.D."/>
            <person name="Moolhuijzen P."/>
            <person name="Goolsby J.A."/>
            <person name="Tidwell J."/>
            <person name="Bellgard S.E."/>
            <person name="Bellgard M.I."/>
        </authorList>
    </citation>
    <scope>NUCLEOTIDE SEQUENCE</scope>
    <source>
        <tissue evidence="1">Shoot tissue taken approximately 20 cm above the soil surface</tissue>
    </source>
</reference>